<dbReference type="RefSeq" id="WP_108776084.1">
    <property type="nucleotide sequence ID" value="NZ_JALBUR010000001.1"/>
</dbReference>
<proteinExistence type="predicted"/>
<name>A0AB35U5T0_9FIRM</name>
<sequence length="163" mass="18041">MIGLVLFSACALLLYFLIEKIFKMVSKANTEVPVTRYMEPRHTYRIAIDNPSYYGIASRISKEFSENTEVIMFTGTAGEIANALEDRTIDVAIVSSTADMPQLGDYDVMYTESSGEPITIAGSDVRLEPLSNQVRSFRIIYRSPLVQVVEKAGIVPAAHKLAV</sequence>
<comment type="caution">
    <text evidence="1">The sequence shown here is derived from an EMBL/GenBank/DDBJ whole genome shotgun (WGS) entry which is preliminary data.</text>
</comment>
<dbReference type="EMBL" id="JALBUR010000001">
    <property type="protein sequence ID" value="MDX8418515.1"/>
    <property type="molecule type" value="Genomic_DNA"/>
</dbReference>
<evidence type="ECO:0000313" key="2">
    <source>
        <dbReference type="Proteomes" id="UP001286174"/>
    </source>
</evidence>
<accession>A0AB35U5T0</accession>
<organism evidence="1 2">
    <name type="scientific">Grylomicrobium aquisgranensis</name>
    <dbReference type="NCBI Taxonomy" id="2926318"/>
    <lineage>
        <taxon>Bacteria</taxon>
        <taxon>Bacillati</taxon>
        <taxon>Bacillota</taxon>
        <taxon>Erysipelotrichia</taxon>
        <taxon>Erysipelotrichales</taxon>
        <taxon>Erysipelotrichaceae</taxon>
        <taxon>Grylomicrobium</taxon>
    </lineage>
</organism>
<keyword evidence="2" id="KW-1185">Reference proteome</keyword>
<evidence type="ECO:0000313" key="1">
    <source>
        <dbReference type="EMBL" id="MDX8418515.1"/>
    </source>
</evidence>
<dbReference type="Proteomes" id="UP001286174">
    <property type="component" value="Unassembled WGS sequence"/>
</dbReference>
<protein>
    <submittedName>
        <fullName evidence="1">Substrate-binding domain-containing protein</fullName>
    </submittedName>
</protein>
<dbReference type="AlphaFoldDB" id="A0AB35U5T0"/>
<gene>
    <name evidence="1" type="ORF">MOZ60_00235</name>
</gene>
<reference evidence="1 2" key="1">
    <citation type="submission" date="2022-03" db="EMBL/GenBank/DDBJ databases">
        <title>Novel taxa within the pig intestine.</title>
        <authorList>
            <person name="Wylensek D."/>
            <person name="Bishof K."/>
            <person name="Afrizal A."/>
            <person name="Clavel T."/>
        </authorList>
    </citation>
    <scope>NUCLEOTIDE SEQUENCE [LARGE SCALE GENOMIC DNA]</scope>
    <source>
        <strain evidence="1 2">CLA-KB-P133</strain>
    </source>
</reference>